<reference evidence="2 3" key="1">
    <citation type="submission" date="2019-12" db="EMBL/GenBank/DDBJ databases">
        <title>Spirosoma sp. HMF4905 genome sequencing and assembly.</title>
        <authorList>
            <person name="Kang H."/>
            <person name="Cha I."/>
            <person name="Kim H."/>
            <person name="Joh K."/>
        </authorList>
    </citation>
    <scope>NUCLEOTIDE SEQUENCE [LARGE SCALE GENOMIC DNA]</scope>
    <source>
        <strain evidence="2 3">HMF4905</strain>
    </source>
</reference>
<accession>A0A7K1SR70</accession>
<keyword evidence="3" id="KW-1185">Reference proteome</keyword>
<name>A0A7K1SR70_9BACT</name>
<proteinExistence type="predicted"/>
<evidence type="ECO:0000313" key="2">
    <source>
        <dbReference type="EMBL" id="MVM36096.1"/>
    </source>
</evidence>
<evidence type="ECO:0000313" key="3">
    <source>
        <dbReference type="Proteomes" id="UP000436006"/>
    </source>
</evidence>
<dbReference type="InterPro" id="IPR025665">
    <property type="entry name" value="Beta-barrel_OMP_2"/>
</dbReference>
<dbReference type="EMBL" id="WPIN01000031">
    <property type="protein sequence ID" value="MVM36096.1"/>
    <property type="molecule type" value="Genomic_DNA"/>
</dbReference>
<feature type="domain" description="Outer membrane protein beta-barrel" evidence="1">
    <location>
        <begin position="161"/>
        <end position="256"/>
    </location>
</feature>
<dbReference type="RefSeq" id="WP_157590897.1">
    <property type="nucleotide sequence ID" value="NZ_WPIN01000031.1"/>
</dbReference>
<gene>
    <name evidence="2" type="ORF">GO755_39145</name>
</gene>
<evidence type="ECO:0000259" key="1">
    <source>
        <dbReference type="Pfam" id="PF13568"/>
    </source>
</evidence>
<dbReference type="Proteomes" id="UP000436006">
    <property type="component" value="Unassembled WGS sequence"/>
</dbReference>
<dbReference type="Pfam" id="PF13568">
    <property type="entry name" value="OMP_b-brl_2"/>
    <property type="match status" value="1"/>
</dbReference>
<comment type="caution">
    <text evidence="2">The sequence shown here is derived from an EMBL/GenBank/DDBJ whole genome shotgun (WGS) entry which is preliminary data.</text>
</comment>
<sequence>MKNARWILLLLLGLWSIGGRGQNPPLIGPKVPPPPETPLLDPQGDRALKILFNVSVDLAKQELLNSSAAGTPYANRDAVGTSLRYNAAILLLTGVNQLINNWRDFLNSPHSYRSPNPPDPATLVASIDGVPEPVAPTDNDSFLNHLDVAYGLQLIGKGGKMGTSTTRMTYLEVPAYILYNHDLPNGKGQVFGGLGFYLAYGLGGTITDSAFPGSVSAFDKNSGYKHFDAGLLLTAGYQLPQSLRLSVAYELGLVNLVPNGGAYDKVKNRVWSLNVAYPLNKLTALVKKK</sequence>
<dbReference type="AlphaFoldDB" id="A0A7K1SR70"/>
<organism evidence="2 3">
    <name type="scientific">Spirosoma arboris</name>
    <dbReference type="NCBI Taxonomy" id="2682092"/>
    <lineage>
        <taxon>Bacteria</taxon>
        <taxon>Pseudomonadati</taxon>
        <taxon>Bacteroidota</taxon>
        <taxon>Cytophagia</taxon>
        <taxon>Cytophagales</taxon>
        <taxon>Cytophagaceae</taxon>
        <taxon>Spirosoma</taxon>
    </lineage>
</organism>
<protein>
    <submittedName>
        <fullName evidence="2">Outer membrane beta-barrel protein</fullName>
    </submittedName>
</protein>